<dbReference type="CDD" id="cd19543">
    <property type="entry name" value="DCL_NRPS"/>
    <property type="match status" value="1"/>
</dbReference>
<proteinExistence type="predicted"/>
<dbReference type="InterPro" id="IPR023213">
    <property type="entry name" value="CAT-like_dom_sf"/>
</dbReference>
<feature type="domain" description="Condensation" evidence="2">
    <location>
        <begin position="9"/>
        <end position="457"/>
    </location>
</feature>
<evidence type="ECO:0000313" key="4">
    <source>
        <dbReference type="Proteomes" id="UP001596203"/>
    </source>
</evidence>
<dbReference type="InterPro" id="IPR001242">
    <property type="entry name" value="Condensation_dom"/>
</dbReference>
<dbReference type="SUPFAM" id="SSF52777">
    <property type="entry name" value="CoA-dependent acyltransferases"/>
    <property type="match status" value="2"/>
</dbReference>
<dbReference type="Gene3D" id="3.30.559.30">
    <property type="entry name" value="Nonribosomal peptide synthetase, condensation domain"/>
    <property type="match status" value="1"/>
</dbReference>
<protein>
    <submittedName>
        <fullName evidence="3">Condensation domain-containing protein</fullName>
    </submittedName>
</protein>
<evidence type="ECO:0000256" key="1">
    <source>
        <dbReference type="SAM" id="MobiDB-lite"/>
    </source>
</evidence>
<keyword evidence="4" id="KW-1185">Reference proteome</keyword>
<feature type="region of interest" description="Disordered" evidence="1">
    <location>
        <begin position="356"/>
        <end position="382"/>
    </location>
</feature>
<comment type="caution">
    <text evidence="3">The sequence shown here is derived from an EMBL/GenBank/DDBJ whole genome shotgun (WGS) entry which is preliminary data.</text>
</comment>
<dbReference type="InterPro" id="IPR042099">
    <property type="entry name" value="ANL_N_sf"/>
</dbReference>
<dbReference type="Pfam" id="PF00668">
    <property type="entry name" value="Condensation"/>
    <property type="match status" value="1"/>
</dbReference>
<dbReference type="Gene3D" id="3.30.559.10">
    <property type="entry name" value="Chloramphenicol acetyltransferase-like domain"/>
    <property type="match status" value="1"/>
</dbReference>
<name>A0ABW1KIF5_9ACTN</name>
<dbReference type="SUPFAM" id="SSF56801">
    <property type="entry name" value="Acetyl-CoA synthetase-like"/>
    <property type="match status" value="1"/>
</dbReference>
<organism evidence="3 4">
    <name type="scientific">Plantactinospora solaniradicis</name>
    <dbReference type="NCBI Taxonomy" id="1723736"/>
    <lineage>
        <taxon>Bacteria</taxon>
        <taxon>Bacillati</taxon>
        <taxon>Actinomycetota</taxon>
        <taxon>Actinomycetes</taxon>
        <taxon>Micromonosporales</taxon>
        <taxon>Micromonosporaceae</taxon>
        <taxon>Plantactinospora</taxon>
    </lineage>
</organism>
<feature type="non-terminal residue" evidence="3">
    <location>
        <position position="517"/>
    </location>
</feature>
<dbReference type="Gene3D" id="3.40.50.12780">
    <property type="entry name" value="N-terminal domain of ligase-like"/>
    <property type="match status" value="1"/>
</dbReference>
<dbReference type="PANTHER" id="PTHR45527:SF1">
    <property type="entry name" value="FATTY ACID SYNTHASE"/>
    <property type="match status" value="1"/>
</dbReference>
<gene>
    <name evidence="3" type="ORF">ACFP2T_28740</name>
</gene>
<accession>A0ABW1KIF5</accession>
<dbReference type="PANTHER" id="PTHR45527">
    <property type="entry name" value="NONRIBOSOMAL PEPTIDE SYNTHETASE"/>
    <property type="match status" value="1"/>
</dbReference>
<sequence length="517" mass="56443">MSKSALVGVWPLSPLQEGMLFHSQYDDQGTDVYVEQLVMGLGGNLDVGALRASWQGMLDRHESLRACFQRRSSGSPVQLIMRRVALPWREEDLSNLAGDAAEAEAERIAVEEQSQRFNLAVPPLMKLLLIKFGADRYRMVVTLHHILLDGWSLEVLMREFWSAYEAGGSVAGLPMVTPYREYLEWLARQDEQEARDAWRAALAGVDEPTLVAPVFDHGAAQAFSGVVRATTGSEVDAALRELARTNGLTLNTVVQAAWAVVVGQLTGRRDVVFGTSVAGRPADLSGMENMVGLFINTVPVRVRFSPEQTVTQMLEELQAQQTGLVDFQYLSLSEIQRLAGPGGVFDTMMAFENFGSGVTGQKAPDSTEQPPADGQGGGPGGLRITEVGVRESINYPLGLVVSPGGGLKMRLNYRPDLFDERAAQTIVDRMVRVLEQVAADPGLRLSDIEVLDDAERSLVVGRWNDTAVRVPDQTMPELFEAQVAASPDVVAVRCGADVLTYAELDQRANRLARYLTG</sequence>
<dbReference type="EMBL" id="JBHSPR010000031">
    <property type="protein sequence ID" value="MFC6020168.1"/>
    <property type="molecule type" value="Genomic_DNA"/>
</dbReference>
<evidence type="ECO:0000259" key="2">
    <source>
        <dbReference type="Pfam" id="PF00668"/>
    </source>
</evidence>
<dbReference type="Proteomes" id="UP001596203">
    <property type="component" value="Unassembled WGS sequence"/>
</dbReference>
<evidence type="ECO:0000313" key="3">
    <source>
        <dbReference type="EMBL" id="MFC6020168.1"/>
    </source>
</evidence>
<reference evidence="4" key="1">
    <citation type="journal article" date="2019" name="Int. J. Syst. Evol. Microbiol.">
        <title>The Global Catalogue of Microorganisms (GCM) 10K type strain sequencing project: providing services to taxonomists for standard genome sequencing and annotation.</title>
        <authorList>
            <consortium name="The Broad Institute Genomics Platform"/>
            <consortium name="The Broad Institute Genome Sequencing Center for Infectious Disease"/>
            <person name="Wu L."/>
            <person name="Ma J."/>
        </authorList>
    </citation>
    <scope>NUCLEOTIDE SEQUENCE [LARGE SCALE GENOMIC DNA]</scope>
    <source>
        <strain evidence="4">ZS-35-S2</strain>
    </source>
</reference>
<dbReference type="RefSeq" id="WP_377427034.1">
    <property type="nucleotide sequence ID" value="NZ_JBHSPR010000031.1"/>
</dbReference>